<dbReference type="Proteomes" id="UP000068167">
    <property type="component" value="Chromosome"/>
</dbReference>
<reference evidence="2 3" key="1">
    <citation type="journal article" date="2016" name="Stand. Genomic Sci.">
        <title>Complete genome sequence and genomic characterization of Microcystis panniformis FACHB 1757 by third-generation sequencing.</title>
        <authorList>
            <person name="Zhang J.Y."/>
            <person name="Guan R."/>
            <person name="Zhang H.J."/>
            <person name="Li H."/>
            <person name="Xiao P."/>
            <person name="Yu G.L."/>
            <person name="Du L."/>
            <person name="Cao D.M."/>
            <person name="Zhu B.C."/>
            <person name="Li R.H."/>
            <person name="Lu Z.H."/>
        </authorList>
    </citation>
    <scope>NUCLEOTIDE SEQUENCE [LARGE SCALE GENOMIC DNA]</scope>
    <source>
        <strain evidence="2 3">FACHB-1757</strain>
    </source>
</reference>
<dbReference type="PATRIC" id="fig|1638788.3.peg.2279"/>
<gene>
    <name evidence="2" type="ORF">VL20_2263</name>
</gene>
<dbReference type="GO" id="GO:0003677">
    <property type="term" value="F:DNA binding"/>
    <property type="evidence" value="ECO:0007669"/>
    <property type="project" value="InterPro"/>
</dbReference>
<feature type="domain" description="HTH cro/C1-type" evidence="1">
    <location>
        <begin position="36"/>
        <end position="89"/>
    </location>
</feature>
<name>A0A0K1S080_9CHRO</name>
<organism evidence="2 3">
    <name type="scientific">Microcystis panniformis FACHB-1757</name>
    <dbReference type="NCBI Taxonomy" id="1638788"/>
    <lineage>
        <taxon>Bacteria</taxon>
        <taxon>Bacillati</taxon>
        <taxon>Cyanobacteriota</taxon>
        <taxon>Cyanophyceae</taxon>
        <taxon>Oscillatoriophycideae</taxon>
        <taxon>Chroococcales</taxon>
        <taxon>Microcystaceae</taxon>
        <taxon>Microcystis</taxon>
    </lineage>
</organism>
<dbReference type="KEGG" id="mpk:VL20_2263"/>
<protein>
    <submittedName>
        <fullName evidence="2">Transcriptional regulator</fullName>
    </submittedName>
</protein>
<evidence type="ECO:0000259" key="1">
    <source>
        <dbReference type="PROSITE" id="PS50943"/>
    </source>
</evidence>
<dbReference type="Gene3D" id="1.10.260.40">
    <property type="entry name" value="lambda repressor-like DNA-binding domains"/>
    <property type="match status" value="1"/>
</dbReference>
<dbReference type="AlphaFoldDB" id="A0A0K1S080"/>
<dbReference type="SUPFAM" id="SSF47413">
    <property type="entry name" value="lambda repressor-like DNA-binding domains"/>
    <property type="match status" value="1"/>
</dbReference>
<dbReference type="EMBL" id="CP011339">
    <property type="protein sequence ID" value="AKV67366.1"/>
    <property type="molecule type" value="Genomic_DNA"/>
</dbReference>
<dbReference type="InterPro" id="IPR001387">
    <property type="entry name" value="Cro/C1-type_HTH"/>
</dbReference>
<sequence>MKEYTNFSEEFNKLCGERQAIIKARASQIYLEELTLKYLQEKLGLSLSELAKYLEVQQSIVPKLKQEQNPELNTLREVVNALGGTVEIIVKIPNKEPIIIGDYSETKCN</sequence>
<keyword evidence="3" id="KW-1185">Reference proteome</keyword>
<evidence type="ECO:0000313" key="2">
    <source>
        <dbReference type="EMBL" id="AKV67366.1"/>
    </source>
</evidence>
<dbReference type="RefSeq" id="WP_052276323.1">
    <property type="nucleotide sequence ID" value="NZ_CP011339.1"/>
</dbReference>
<evidence type="ECO:0000313" key="3">
    <source>
        <dbReference type="Proteomes" id="UP000068167"/>
    </source>
</evidence>
<dbReference type="PROSITE" id="PS50943">
    <property type="entry name" value="HTH_CROC1"/>
    <property type="match status" value="1"/>
</dbReference>
<proteinExistence type="predicted"/>
<accession>A0A0K1S080</accession>
<dbReference type="InterPro" id="IPR010982">
    <property type="entry name" value="Lambda_DNA-bd_dom_sf"/>
</dbReference>